<sequence>MRVAAEYCTGALLYNTTALGSKVKNKHQRPSGLLQQPEIPEWRWDKTTMEVIRKLSTSGSRFIGLELVQEMTNKVVFIKEKLKAVMDSLKSYASNRIKPLELRIGPVAYKLSLPEELSEARGHKAALGMTYEEFKALLVEEFFLRNVMEKFETEFWNHAMVRANHAAYTDLFHELAKLVHTWLLLIENISKVRCETLSSKNRKEVVESSKQGGSRTDNKRARLGKGFVAAVPTRNKYDGSHPRCDSGKPLTIEGNQNARNNGNQVRGRAFNVNAIGARQDPNVMMDIPKTTFRTWFEHFEFTVMPFGLTNAPSIFMDLMNRSKEDHKVHLKLVMELLKKEKLFAKFSKCELWLQEVRFIGHVVHNNRIHMDPSKIEAVKNWKIPKTPSEIRSFMGLAGYYRCFIILKKNYITHDLELGVVVFALKTWRHYLYETKSVIYTGHKSLQHIFNQNELNMRQQRWIELFSDYDYKIRYHPGKANSSVKDMILAAQGEASNIENAPAKMLRCLDQQMGKKEDGGLYFMDQIWFPLVGDVRKMIIDRLMRRDYKIEQLARLYINDIVARHEVPVSIISDRNGRFTLMFCQTLQEALGIRLDMSTAYHPKMDGQSERTIQTLKDMLRACVIDFGCSWDTHLPLAKFSYNNSYHSSIRCAPFEALHGKKCWSLVLCAEIRESQLIGPELVQETTDKVVLTRERLKEARDHQRSYADNRRKPLEFEVGPFEILERVGPVAYQLRLPQELSSVHDTFQNLKKCLADANLHVPLEEIKVDKTLHFIKEPIEIMDCEVKKLKCSRIPIVRVC</sequence>
<keyword evidence="2" id="KW-0548">Nucleotidyltransferase</keyword>
<dbReference type="SUPFAM" id="SSF56672">
    <property type="entry name" value="DNA/RNA polymerases"/>
    <property type="match status" value="1"/>
</dbReference>
<protein>
    <submittedName>
        <fullName evidence="8">Reverse transcriptase domain-containing protein</fullName>
    </submittedName>
</protein>
<dbReference type="InterPro" id="IPR036397">
    <property type="entry name" value="RNaseH_sf"/>
</dbReference>
<evidence type="ECO:0000313" key="8">
    <source>
        <dbReference type="EMBL" id="GEU58548.1"/>
    </source>
</evidence>
<dbReference type="SUPFAM" id="SSF53098">
    <property type="entry name" value="Ribonuclease H-like"/>
    <property type="match status" value="1"/>
</dbReference>
<feature type="domain" description="Integrase catalytic" evidence="7">
    <location>
        <begin position="497"/>
        <end position="661"/>
    </location>
</feature>
<accession>A0A6L2L9X5</accession>
<dbReference type="InterPro" id="IPR001584">
    <property type="entry name" value="Integrase_cat-core"/>
</dbReference>
<proteinExistence type="predicted"/>
<evidence type="ECO:0000256" key="5">
    <source>
        <dbReference type="ARBA" id="ARBA00022801"/>
    </source>
</evidence>
<dbReference type="InterPro" id="IPR012337">
    <property type="entry name" value="RNaseH-like_sf"/>
</dbReference>
<keyword evidence="1" id="KW-0808">Transferase</keyword>
<reference evidence="8" key="1">
    <citation type="journal article" date="2019" name="Sci. Rep.">
        <title>Draft genome of Tanacetum cinerariifolium, the natural source of mosquito coil.</title>
        <authorList>
            <person name="Yamashiro T."/>
            <person name="Shiraishi A."/>
            <person name="Satake H."/>
            <person name="Nakayama K."/>
        </authorList>
    </citation>
    <scope>NUCLEOTIDE SEQUENCE</scope>
</reference>
<dbReference type="Gene3D" id="3.30.70.270">
    <property type="match status" value="2"/>
</dbReference>
<evidence type="ECO:0000259" key="7">
    <source>
        <dbReference type="PROSITE" id="PS50994"/>
    </source>
</evidence>
<name>A0A6L2L9X5_TANCI</name>
<keyword evidence="3" id="KW-0540">Nuclease</keyword>
<keyword evidence="5" id="KW-0378">Hydrolase</keyword>
<dbReference type="InterPro" id="IPR056924">
    <property type="entry name" value="SH3_Tf2-1"/>
</dbReference>
<dbReference type="Gene3D" id="3.30.420.10">
    <property type="entry name" value="Ribonuclease H-like superfamily/Ribonuclease H"/>
    <property type="match status" value="1"/>
</dbReference>
<dbReference type="Pfam" id="PF17917">
    <property type="entry name" value="RT_RNaseH"/>
    <property type="match status" value="1"/>
</dbReference>
<dbReference type="AlphaFoldDB" id="A0A6L2L9X5"/>
<dbReference type="GO" id="GO:0003676">
    <property type="term" value="F:nucleic acid binding"/>
    <property type="evidence" value="ECO:0007669"/>
    <property type="project" value="InterPro"/>
</dbReference>
<evidence type="ECO:0000256" key="6">
    <source>
        <dbReference type="ARBA" id="ARBA00022918"/>
    </source>
</evidence>
<comment type="caution">
    <text evidence="8">The sequence shown here is derived from an EMBL/GenBank/DDBJ whole genome shotgun (WGS) entry which is preliminary data.</text>
</comment>
<dbReference type="EMBL" id="BKCJ010004022">
    <property type="protein sequence ID" value="GEU58548.1"/>
    <property type="molecule type" value="Genomic_DNA"/>
</dbReference>
<dbReference type="CDD" id="cd01647">
    <property type="entry name" value="RT_LTR"/>
    <property type="match status" value="1"/>
</dbReference>
<evidence type="ECO:0000256" key="4">
    <source>
        <dbReference type="ARBA" id="ARBA00022759"/>
    </source>
</evidence>
<dbReference type="CDD" id="cd09274">
    <property type="entry name" value="RNase_HI_RT_Ty3"/>
    <property type="match status" value="1"/>
</dbReference>
<dbReference type="InterPro" id="IPR041373">
    <property type="entry name" value="RT_RNaseH"/>
</dbReference>
<evidence type="ECO:0000256" key="1">
    <source>
        <dbReference type="ARBA" id="ARBA00022679"/>
    </source>
</evidence>
<dbReference type="GO" id="GO:0003964">
    <property type="term" value="F:RNA-directed DNA polymerase activity"/>
    <property type="evidence" value="ECO:0007669"/>
    <property type="project" value="UniProtKB-KW"/>
</dbReference>
<dbReference type="Pfam" id="PF24626">
    <property type="entry name" value="SH3_Tf2-1"/>
    <property type="match status" value="1"/>
</dbReference>
<keyword evidence="6 8" id="KW-0695">RNA-directed DNA polymerase</keyword>
<dbReference type="Gene3D" id="3.10.10.10">
    <property type="entry name" value="HIV Type 1 Reverse Transcriptase, subunit A, domain 1"/>
    <property type="match status" value="1"/>
</dbReference>
<dbReference type="GO" id="GO:0004519">
    <property type="term" value="F:endonuclease activity"/>
    <property type="evidence" value="ECO:0007669"/>
    <property type="project" value="UniProtKB-KW"/>
</dbReference>
<dbReference type="PANTHER" id="PTHR34072:SF52">
    <property type="entry name" value="RIBONUCLEASE H"/>
    <property type="match status" value="1"/>
</dbReference>
<keyword evidence="4" id="KW-0255">Endonuclease</keyword>
<dbReference type="GO" id="GO:0016787">
    <property type="term" value="F:hydrolase activity"/>
    <property type="evidence" value="ECO:0007669"/>
    <property type="project" value="UniProtKB-KW"/>
</dbReference>
<evidence type="ECO:0000256" key="3">
    <source>
        <dbReference type="ARBA" id="ARBA00022722"/>
    </source>
</evidence>
<dbReference type="InterPro" id="IPR043502">
    <property type="entry name" value="DNA/RNA_pol_sf"/>
</dbReference>
<dbReference type="InterPro" id="IPR043128">
    <property type="entry name" value="Rev_trsase/Diguanyl_cyclase"/>
</dbReference>
<gene>
    <name evidence="8" type="ORF">Tci_030526</name>
</gene>
<dbReference type="GO" id="GO:0015074">
    <property type="term" value="P:DNA integration"/>
    <property type="evidence" value="ECO:0007669"/>
    <property type="project" value="InterPro"/>
</dbReference>
<evidence type="ECO:0000256" key="2">
    <source>
        <dbReference type="ARBA" id="ARBA00022695"/>
    </source>
</evidence>
<dbReference type="PROSITE" id="PS50994">
    <property type="entry name" value="INTEGRASE"/>
    <property type="match status" value="1"/>
</dbReference>
<dbReference type="PANTHER" id="PTHR34072">
    <property type="entry name" value="ENZYMATIC POLYPROTEIN-RELATED"/>
    <property type="match status" value="1"/>
</dbReference>
<organism evidence="8">
    <name type="scientific">Tanacetum cinerariifolium</name>
    <name type="common">Dalmatian daisy</name>
    <name type="synonym">Chrysanthemum cinerariifolium</name>
    <dbReference type="NCBI Taxonomy" id="118510"/>
    <lineage>
        <taxon>Eukaryota</taxon>
        <taxon>Viridiplantae</taxon>
        <taxon>Streptophyta</taxon>
        <taxon>Embryophyta</taxon>
        <taxon>Tracheophyta</taxon>
        <taxon>Spermatophyta</taxon>
        <taxon>Magnoliopsida</taxon>
        <taxon>eudicotyledons</taxon>
        <taxon>Gunneridae</taxon>
        <taxon>Pentapetalae</taxon>
        <taxon>asterids</taxon>
        <taxon>campanulids</taxon>
        <taxon>Asterales</taxon>
        <taxon>Asteraceae</taxon>
        <taxon>Asteroideae</taxon>
        <taxon>Anthemideae</taxon>
        <taxon>Anthemidinae</taxon>
        <taxon>Tanacetum</taxon>
    </lineage>
</organism>